<feature type="compositionally biased region" description="Polar residues" evidence="1">
    <location>
        <begin position="100"/>
        <end position="110"/>
    </location>
</feature>
<dbReference type="Gene3D" id="2.120.10.80">
    <property type="entry name" value="Kelch-type beta propeller"/>
    <property type="match status" value="2"/>
</dbReference>
<accession>A0AAN6T1M7</accession>
<reference evidence="2" key="1">
    <citation type="journal article" date="2023" name="Mol. Phylogenet. Evol.">
        <title>Genome-scale phylogeny and comparative genomics of the fungal order Sordariales.</title>
        <authorList>
            <person name="Hensen N."/>
            <person name="Bonometti L."/>
            <person name="Westerberg I."/>
            <person name="Brannstrom I.O."/>
            <person name="Guillou S."/>
            <person name="Cros-Aarteil S."/>
            <person name="Calhoun S."/>
            <person name="Haridas S."/>
            <person name="Kuo A."/>
            <person name="Mondo S."/>
            <person name="Pangilinan J."/>
            <person name="Riley R."/>
            <person name="LaButti K."/>
            <person name="Andreopoulos B."/>
            <person name="Lipzen A."/>
            <person name="Chen C."/>
            <person name="Yan M."/>
            <person name="Daum C."/>
            <person name="Ng V."/>
            <person name="Clum A."/>
            <person name="Steindorff A."/>
            <person name="Ohm R.A."/>
            <person name="Martin F."/>
            <person name="Silar P."/>
            <person name="Natvig D.O."/>
            <person name="Lalanne C."/>
            <person name="Gautier V."/>
            <person name="Ament-Velasquez S.L."/>
            <person name="Kruys A."/>
            <person name="Hutchinson M.I."/>
            <person name="Powell A.J."/>
            <person name="Barry K."/>
            <person name="Miller A.N."/>
            <person name="Grigoriev I.V."/>
            <person name="Debuchy R."/>
            <person name="Gladieux P."/>
            <person name="Hiltunen Thoren M."/>
            <person name="Johannesson H."/>
        </authorList>
    </citation>
    <scope>NUCLEOTIDE SEQUENCE</scope>
    <source>
        <strain evidence="2">CBS 757.83</strain>
    </source>
</reference>
<keyword evidence="3" id="KW-1185">Reference proteome</keyword>
<organism evidence="2 3">
    <name type="scientific">Parathielavia hyrcaniae</name>
    <dbReference type="NCBI Taxonomy" id="113614"/>
    <lineage>
        <taxon>Eukaryota</taxon>
        <taxon>Fungi</taxon>
        <taxon>Dikarya</taxon>
        <taxon>Ascomycota</taxon>
        <taxon>Pezizomycotina</taxon>
        <taxon>Sordariomycetes</taxon>
        <taxon>Sordariomycetidae</taxon>
        <taxon>Sordariales</taxon>
        <taxon>Chaetomiaceae</taxon>
        <taxon>Parathielavia</taxon>
    </lineage>
</organism>
<name>A0AAN6T1M7_9PEZI</name>
<feature type="region of interest" description="Disordered" evidence="1">
    <location>
        <begin position="525"/>
        <end position="557"/>
    </location>
</feature>
<dbReference type="SUPFAM" id="SSF50965">
    <property type="entry name" value="Galactose oxidase, central domain"/>
    <property type="match status" value="1"/>
</dbReference>
<dbReference type="Proteomes" id="UP001305647">
    <property type="component" value="Unassembled WGS sequence"/>
</dbReference>
<evidence type="ECO:0000313" key="3">
    <source>
        <dbReference type="Proteomes" id="UP001305647"/>
    </source>
</evidence>
<feature type="region of interest" description="Disordered" evidence="1">
    <location>
        <begin position="1"/>
        <end position="144"/>
    </location>
</feature>
<protein>
    <recommendedName>
        <fullName evidence="4">Kelch repeat-containing protein</fullName>
    </recommendedName>
</protein>
<dbReference type="AlphaFoldDB" id="A0AAN6T1M7"/>
<sequence>MSTKINKPRKSIFTELGLDADTDTDSPSGHFRFATSGGQEDLAELTVLASRTTTHTSEPESANHDDNGSDDGRDIMNKSERQQMQQKSLQKEDEHEKSQADPTAPSSLQKPWSARLGSLKGKSSTRTRRPRIQTASSAPPPSMSTITRLSSLALFIAVLLPGLGYRRGHGDEATSNVADAGVTHTTAAEAAPVLEPRASSDSDNNFLELDLTKSWDTSSPAWRSLPQEPSGPPAVSLGYLWNDYNNLYLYGGQFADNPFVRPAPVSTWRYSISSQTWTEYPSPRTAAGKYADAGGDQPVQRAAEGAGISVPELGLSWYFGGHLDMHTTPSWSNQIARVYLKSLLEFTHPGYTNDAVYSLADRTGAGEGGAYRNITEGGLQAGDAFPERADGVLVFVPGWGEKGVLIGLAGGSNNTFVDDLWRLDVYDIATSEWYHQETTGEAPSVRVNPCAVTASAPDASSFQIYLYGGQNLVPYREQVQYSDMYILTIPAFVWIKVPVPPDNPPARAGHTCTLRDGQIIIVGGYTGNDPSRPSESPLRMGRLGRGNRGRRDREGSVGVKGAGSWCWYGKHGGMGSPPPLAAPVTSRFSTVGGGSTSSTERMLDGQEPSFFSVVLGPRRALRVVNGLEGDRDNSGE</sequence>
<dbReference type="InterPro" id="IPR011043">
    <property type="entry name" value="Gal_Oxase/kelch_b-propeller"/>
</dbReference>
<dbReference type="PANTHER" id="PTHR23244">
    <property type="entry name" value="KELCH REPEAT DOMAIN"/>
    <property type="match status" value="1"/>
</dbReference>
<feature type="compositionally biased region" description="Basic and acidic residues" evidence="1">
    <location>
        <begin position="57"/>
        <end position="81"/>
    </location>
</feature>
<evidence type="ECO:0000256" key="1">
    <source>
        <dbReference type="SAM" id="MobiDB-lite"/>
    </source>
</evidence>
<comment type="caution">
    <text evidence="2">The sequence shown here is derived from an EMBL/GenBank/DDBJ whole genome shotgun (WGS) entry which is preliminary data.</text>
</comment>
<dbReference type="PANTHER" id="PTHR23244:SF441">
    <property type="entry name" value="KELCH REPEAT PROTEIN"/>
    <property type="match status" value="1"/>
</dbReference>
<dbReference type="InterPro" id="IPR015915">
    <property type="entry name" value="Kelch-typ_b-propeller"/>
</dbReference>
<dbReference type="EMBL" id="MU863638">
    <property type="protein sequence ID" value="KAK4100769.1"/>
    <property type="molecule type" value="Genomic_DNA"/>
</dbReference>
<gene>
    <name evidence="2" type="ORF">N658DRAFT_426893</name>
</gene>
<feature type="compositionally biased region" description="Basic residues" evidence="1">
    <location>
        <begin position="1"/>
        <end position="10"/>
    </location>
</feature>
<feature type="compositionally biased region" description="Basic and acidic residues" evidence="1">
    <location>
        <begin position="89"/>
        <end position="99"/>
    </location>
</feature>
<proteinExistence type="predicted"/>
<evidence type="ECO:0008006" key="4">
    <source>
        <dbReference type="Google" id="ProtNLM"/>
    </source>
</evidence>
<dbReference type="Pfam" id="PF24681">
    <property type="entry name" value="Kelch_KLHDC2_KLHL20_DRC7"/>
    <property type="match status" value="1"/>
</dbReference>
<reference evidence="2" key="2">
    <citation type="submission" date="2023-05" db="EMBL/GenBank/DDBJ databases">
        <authorList>
            <consortium name="Lawrence Berkeley National Laboratory"/>
            <person name="Steindorff A."/>
            <person name="Hensen N."/>
            <person name="Bonometti L."/>
            <person name="Westerberg I."/>
            <person name="Brannstrom I.O."/>
            <person name="Guillou S."/>
            <person name="Cros-Aarteil S."/>
            <person name="Calhoun S."/>
            <person name="Haridas S."/>
            <person name="Kuo A."/>
            <person name="Mondo S."/>
            <person name="Pangilinan J."/>
            <person name="Riley R."/>
            <person name="Labutti K."/>
            <person name="Andreopoulos B."/>
            <person name="Lipzen A."/>
            <person name="Chen C."/>
            <person name="Yanf M."/>
            <person name="Daum C."/>
            <person name="Ng V."/>
            <person name="Clum A."/>
            <person name="Ohm R."/>
            <person name="Martin F."/>
            <person name="Silar P."/>
            <person name="Natvig D."/>
            <person name="Lalanne C."/>
            <person name="Gautier V."/>
            <person name="Ament-Velasquez S.L."/>
            <person name="Kruys A."/>
            <person name="Hutchinson M.I."/>
            <person name="Powell A.J."/>
            <person name="Barry K."/>
            <person name="Miller A.N."/>
            <person name="Grigoriev I.V."/>
            <person name="Debuchy R."/>
            <person name="Gladieux P."/>
            <person name="Thoren M.H."/>
            <person name="Johannesson H."/>
        </authorList>
    </citation>
    <scope>NUCLEOTIDE SEQUENCE</scope>
    <source>
        <strain evidence="2">CBS 757.83</strain>
    </source>
</reference>
<evidence type="ECO:0000313" key="2">
    <source>
        <dbReference type="EMBL" id="KAK4100769.1"/>
    </source>
</evidence>